<evidence type="ECO:0000313" key="1">
    <source>
        <dbReference type="EMBL" id="CRL06854.1"/>
    </source>
</evidence>
<dbReference type="Proteomes" id="UP000183832">
    <property type="component" value="Unassembled WGS sequence"/>
</dbReference>
<name>A0A1J1J5V4_9DIPT</name>
<dbReference type="AlphaFoldDB" id="A0A1J1J5V4"/>
<dbReference type="EMBL" id="CVRI01000067">
    <property type="protein sequence ID" value="CRL06854.1"/>
    <property type="molecule type" value="Genomic_DNA"/>
</dbReference>
<proteinExistence type="predicted"/>
<keyword evidence="2" id="KW-1185">Reference proteome</keyword>
<organism evidence="1 2">
    <name type="scientific">Clunio marinus</name>
    <dbReference type="NCBI Taxonomy" id="568069"/>
    <lineage>
        <taxon>Eukaryota</taxon>
        <taxon>Metazoa</taxon>
        <taxon>Ecdysozoa</taxon>
        <taxon>Arthropoda</taxon>
        <taxon>Hexapoda</taxon>
        <taxon>Insecta</taxon>
        <taxon>Pterygota</taxon>
        <taxon>Neoptera</taxon>
        <taxon>Endopterygota</taxon>
        <taxon>Diptera</taxon>
        <taxon>Nematocera</taxon>
        <taxon>Chironomoidea</taxon>
        <taxon>Chironomidae</taxon>
        <taxon>Clunio</taxon>
    </lineage>
</organism>
<reference evidence="1 2" key="1">
    <citation type="submission" date="2015-04" db="EMBL/GenBank/DDBJ databases">
        <authorList>
            <person name="Syromyatnikov M.Y."/>
            <person name="Popov V.N."/>
        </authorList>
    </citation>
    <scope>NUCLEOTIDE SEQUENCE [LARGE SCALE GENOMIC DNA]</scope>
</reference>
<gene>
    <name evidence="1" type="ORF">CLUMA_CG019832</name>
</gene>
<sequence length="113" mass="13285">MDLIWMRSPQIMMMSDYYCYFKIPFDLNNFFFVFALSSASSVLDCFGLKMKWKLIQSRFKNVSQGQNMTDKLNEKILRDDVDDLLRFVLDDVDNLHNDDAVPGISLQTRNDII</sequence>
<evidence type="ECO:0000313" key="2">
    <source>
        <dbReference type="Proteomes" id="UP000183832"/>
    </source>
</evidence>
<accession>A0A1J1J5V4</accession>
<protein>
    <submittedName>
        <fullName evidence="1">CLUMA_CG019832, isoform A</fullName>
    </submittedName>
</protein>